<organism evidence="3 4">
    <name type="scientific">Paenibacillus phytorum</name>
    <dbReference type="NCBI Taxonomy" id="2654977"/>
    <lineage>
        <taxon>Bacteria</taxon>
        <taxon>Bacillati</taxon>
        <taxon>Bacillota</taxon>
        <taxon>Bacilli</taxon>
        <taxon>Bacillales</taxon>
        <taxon>Paenibacillaceae</taxon>
        <taxon>Paenibacillus</taxon>
    </lineage>
</organism>
<evidence type="ECO:0000313" key="3">
    <source>
        <dbReference type="EMBL" id="NOU72651.1"/>
    </source>
</evidence>
<dbReference type="Gene3D" id="3.90.1200.10">
    <property type="match status" value="1"/>
</dbReference>
<protein>
    <submittedName>
        <fullName evidence="3">Phosphotransferase</fullName>
    </submittedName>
</protein>
<accession>A0ABX1XX73</accession>
<proteinExistence type="predicted"/>
<evidence type="ECO:0000313" key="4">
    <source>
        <dbReference type="Proteomes" id="UP000616779"/>
    </source>
</evidence>
<sequence>MIHIQKHDIECGFDQTGGHSRQFSLERSINDCLITLERLPRTFAHQDFYEFNILLNSDRLQKGRLAVIDWQFASLSGIGEDLGRFIGLSFSRGHVPIDKGCRGTFSSLSSTNGQHNSKSCGVKRTKYI</sequence>
<reference evidence="3 4" key="1">
    <citation type="submission" date="2019-10" db="EMBL/GenBank/DDBJ databases">
        <title>Description of Paenibacillus terrestris sp. nov.</title>
        <authorList>
            <person name="Carlier A."/>
            <person name="Qi S."/>
        </authorList>
    </citation>
    <scope>NUCLEOTIDE SEQUENCE [LARGE SCALE GENOMIC DNA]</scope>
    <source>
        <strain evidence="3 4">LMG 31458</strain>
    </source>
</reference>
<dbReference type="EMBL" id="WHOA01000098">
    <property type="protein sequence ID" value="NOU72651.1"/>
    <property type="molecule type" value="Genomic_DNA"/>
</dbReference>
<dbReference type="SUPFAM" id="SSF56112">
    <property type="entry name" value="Protein kinase-like (PK-like)"/>
    <property type="match status" value="1"/>
</dbReference>
<dbReference type="RefSeq" id="WP_171643941.1">
    <property type="nucleotide sequence ID" value="NZ_WHOA01000098.1"/>
</dbReference>
<name>A0ABX1XX73_9BACL</name>
<feature type="domain" description="Aminoglycoside phosphotransferase" evidence="2">
    <location>
        <begin position="21"/>
        <end position="86"/>
    </location>
</feature>
<evidence type="ECO:0000256" key="1">
    <source>
        <dbReference type="SAM" id="MobiDB-lite"/>
    </source>
</evidence>
<evidence type="ECO:0000259" key="2">
    <source>
        <dbReference type="Pfam" id="PF01636"/>
    </source>
</evidence>
<feature type="compositionally biased region" description="Polar residues" evidence="1">
    <location>
        <begin position="109"/>
        <end position="119"/>
    </location>
</feature>
<comment type="caution">
    <text evidence="3">The sequence shown here is derived from an EMBL/GenBank/DDBJ whole genome shotgun (WGS) entry which is preliminary data.</text>
</comment>
<gene>
    <name evidence="3" type="ORF">GC098_14645</name>
</gene>
<dbReference type="InterPro" id="IPR002575">
    <property type="entry name" value="Aminoglycoside_PTrfase"/>
</dbReference>
<dbReference type="Pfam" id="PF01636">
    <property type="entry name" value="APH"/>
    <property type="match status" value="1"/>
</dbReference>
<dbReference type="InterPro" id="IPR011009">
    <property type="entry name" value="Kinase-like_dom_sf"/>
</dbReference>
<keyword evidence="4" id="KW-1185">Reference proteome</keyword>
<feature type="region of interest" description="Disordered" evidence="1">
    <location>
        <begin position="109"/>
        <end position="128"/>
    </location>
</feature>
<dbReference type="Proteomes" id="UP000616779">
    <property type="component" value="Unassembled WGS sequence"/>
</dbReference>